<accession>A0AAV4ENL5</accession>
<organism evidence="1 2">
    <name type="scientific">Elysia marginata</name>
    <dbReference type="NCBI Taxonomy" id="1093978"/>
    <lineage>
        <taxon>Eukaryota</taxon>
        <taxon>Metazoa</taxon>
        <taxon>Spiralia</taxon>
        <taxon>Lophotrochozoa</taxon>
        <taxon>Mollusca</taxon>
        <taxon>Gastropoda</taxon>
        <taxon>Heterobranchia</taxon>
        <taxon>Euthyneura</taxon>
        <taxon>Panpulmonata</taxon>
        <taxon>Sacoglossa</taxon>
        <taxon>Placobranchoidea</taxon>
        <taxon>Plakobranchidae</taxon>
        <taxon>Elysia</taxon>
    </lineage>
</organism>
<name>A0AAV4ENL5_9GAST</name>
<protein>
    <submittedName>
        <fullName evidence="1">Uncharacterized protein</fullName>
    </submittedName>
</protein>
<dbReference type="AlphaFoldDB" id="A0AAV4ENL5"/>
<proteinExistence type="predicted"/>
<keyword evidence="2" id="KW-1185">Reference proteome</keyword>
<dbReference type="EMBL" id="BMAT01003800">
    <property type="protein sequence ID" value="GFR62607.1"/>
    <property type="molecule type" value="Genomic_DNA"/>
</dbReference>
<reference evidence="1 2" key="1">
    <citation type="journal article" date="2021" name="Elife">
        <title>Chloroplast acquisition without the gene transfer in kleptoplastic sea slugs, Plakobranchus ocellatus.</title>
        <authorList>
            <person name="Maeda T."/>
            <person name="Takahashi S."/>
            <person name="Yoshida T."/>
            <person name="Shimamura S."/>
            <person name="Takaki Y."/>
            <person name="Nagai Y."/>
            <person name="Toyoda A."/>
            <person name="Suzuki Y."/>
            <person name="Arimoto A."/>
            <person name="Ishii H."/>
            <person name="Satoh N."/>
            <person name="Nishiyama T."/>
            <person name="Hasebe M."/>
            <person name="Maruyama T."/>
            <person name="Minagawa J."/>
            <person name="Obokata J."/>
            <person name="Shigenobu S."/>
        </authorList>
    </citation>
    <scope>NUCLEOTIDE SEQUENCE [LARGE SCALE GENOMIC DNA]</scope>
</reference>
<gene>
    <name evidence="1" type="ORF">ElyMa_001876200</name>
</gene>
<comment type="caution">
    <text evidence="1">The sequence shown here is derived from an EMBL/GenBank/DDBJ whole genome shotgun (WGS) entry which is preliminary data.</text>
</comment>
<evidence type="ECO:0000313" key="1">
    <source>
        <dbReference type="EMBL" id="GFR62607.1"/>
    </source>
</evidence>
<dbReference type="Proteomes" id="UP000762676">
    <property type="component" value="Unassembled WGS sequence"/>
</dbReference>
<evidence type="ECO:0000313" key="2">
    <source>
        <dbReference type="Proteomes" id="UP000762676"/>
    </source>
</evidence>
<sequence>MWKMHLSILTSFLNLRNDPLAAFTQGSGKVTRVGESQAIFLPKTNRICQQLRVMSGQVGSNSKVAVRQDCPVPTGRYMISTYLMCSKPANRMSQEISKNHLQYHHLSSQFIVLILVMNVIRYDMFIQSTYCIYLV</sequence>